<sequence>MDEMKQVYKQPTSQEVIRQADHLALYDRYGSMAYGLILQIIPEPDLAQAVLVDLFTSPQLKSYAETPSQVAGEIIRLARNKALIAKPIHTTPSLSIPVSTTNDNTAKLVFDLSFCQGYTPEAIAEKLQLSRTNVLKSIYTYFKQLRSS</sequence>
<protein>
    <recommendedName>
        <fullName evidence="3">Sigma-70 family RNA polymerase sigma factor</fullName>
    </recommendedName>
</protein>
<dbReference type="SUPFAM" id="SSF88659">
    <property type="entry name" value="Sigma3 and sigma4 domains of RNA polymerase sigma factors"/>
    <property type="match status" value="1"/>
</dbReference>
<name>A0ABW6ANV3_9BACT</name>
<evidence type="ECO:0000313" key="2">
    <source>
        <dbReference type="Proteomes" id="UP001597512"/>
    </source>
</evidence>
<comment type="caution">
    <text evidence="1">The sequence shown here is derived from an EMBL/GenBank/DDBJ whole genome shotgun (WGS) entry which is preliminary data.</text>
</comment>
<dbReference type="EMBL" id="JBHUOM010000019">
    <property type="protein sequence ID" value="MFD2935749.1"/>
    <property type="molecule type" value="Genomic_DNA"/>
</dbReference>
<proteinExistence type="predicted"/>
<evidence type="ECO:0008006" key="3">
    <source>
        <dbReference type="Google" id="ProtNLM"/>
    </source>
</evidence>
<dbReference type="InterPro" id="IPR013324">
    <property type="entry name" value="RNA_pol_sigma_r3/r4-like"/>
</dbReference>
<organism evidence="1 2">
    <name type="scientific">Spirosoma flavum</name>
    <dbReference type="NCBI Taxonomy" id="2048557"/>
    <lineage>
        <taxon>Bacteria</taxon>
        <taxon>Pseudomonadati</taxon>
        <taxon>Bacteroidota</taxon>
        <taxon>Cytophagia</taxon>
        <taxon>Cytophagales</taxon>
        <taxon>Cytophagaceae</taxon>
        <taxon>Spirosoma</taxon>
    </lineage>
</organism>
<evidence type="ECO:0000313" key="1">
    <source>
        <dbReference type="EMBL" id="MFD2935749.1"/>
    </source>
</evidence>
<keyword evidence="2" id="KW-1185">Reference proteome</keyword>
<accession>A0ABW6ANV3</accession>
<gene>
    <name evidence="1" type="ORF">ACFS25_18355</name>
</gene>
<dbReference type="Proteomes" id="UP001597512">
    <property type="component" value="Unassembled WGS sequence"/>
</dbReference>
<reference evidence="2" key="1">
    <citation type="journal article" date="2019" name="Int. J. Syst. Evol. Microbiol.">
        <title>The Global Catalogue of Microorganisms (GCM) 10K type strain sequencing project: providing services to taxonomists for standard genome sequencing and annotation.</title>
        <authorList>
            <consortium name="The Broad Institute Genomics Platform"/>
            <consortium name="The Broad Institute Genome Sequencing Center for Infectious Disease"/>
            <person name="Wu L."/>
            <person name="Ma J."/>
        </authorList>
    </citation>
    <scope>NUCLEOTIDE SEQUENCE [LARGE SCALE GENOMIC DNA]</scope>
    <source>
        <strain evidence="2">KCTC 52490</strain>
    </source>
</reference>